<dbReference type="PROSITE" id="PS51257">
    <property type="entry name" value="PROKAR_LIPOPROTEIN"/>
    <property type="match status" value="1"/>
</dbReference>
<keyword evidence="2" id="KW-0418">Kinase</keyword>
<keyword evidence="3" id="KW-1185">Reference proteome</keyword>
<sequence length="153" mass="17424">MNRTITYRLALASLLSLLAACTEQAKGPDPRKQILEKHDQLMAKSEQAVSIKMQLDTLKLSHFRTGHLITDTLAASKEITRLKHHLAEADDKMEDWMHNYQPEYKGKSLEETNAYFKKEADKLNSLDNDYKIAIAAPNELFAKLHIQTTSAKK</sequence>
<organism evidence="2 3">
    <name type="scientific">Mucilaginibacter lappiensis</name>
    <dbReference type="NCBI Taxonomy" id="354630"/>
    <lineage>
        <taxon>Bacteria</taxon>
        <taxon>Pseudomonadati</taxon>
        <taxon>Bacteroidota</taxon>
        <taxon>Sphingobacteriia</taxon>
        <taxon>Sphingobacteriales</taxon>
        <taxon>Sphingobacteriaceae</taxon>
        <taxon>Mucilaginibacter</taxon>
    </lineage>
</organism>
<protein>
    <submittedName>
        <fullName evidence="2">Uridine kinase</fullName>
    </submittedName>
</protein>
<dbReference type="Proteomes" id="UP000541583">
    <property type="component" value="Unassembled WGS sequence"/>
</dbReference>
<gene>
    <name evidence="2" type="ORF">HDF23_001338</name>
</gene>
<keyword evidence="1" id="KW-0732">Signal</keyword>
<evidence type="ECO:0000256" key="1">
    <source>
        <dbReference type="SAM" id="SignalP"/>
    </source>
</evidence>
<accession>A0ABR6PFS2</accession>
<name>A0ABR6PFS2_9SPHI</name>
<proteinExistence type="predicted"/>
<dbReference type="RefSeq" id="WP_076370982.1">
    <property type="nucleotide sequence ID" value="NZ_FTMG01000002.1"/>
</dbReference>
<comment type="caution">
    <text evidence="2">The sequence shown here is derived from an EMBL/GenBank/DDBJ whole genome shotgun (WGS) entry which is preliminary data.</text>
</comment>
<evidence type="ECO:0000313" key="2">
    <source>
        <dbReference type="EMBL" id="MBB6108603.1"/>
    </source>
</evidence>
<dbReference type="GO" id="GO:0016301">
    <property type="term" value="F:kinase activity"/>
    <property type="evidence" value="ECO:0007669"/>
    <property type="project" value="UniProtKB-KW"/>
</dbReference>
<dbReference type="EMBL" id="JACHCB010000002">
    <property type="protein sequence ID" value="MBB6108603.1"/>
    <property type="molecule type" value="Genomic_DNA"/>
</dbReference>
<evidence type="ECO:0000313" key="3">
    <source>
        <dbReference type="Proteomes" id="UP000541583"/>
    </source>
</evidence>
<keyword evidence="2" id="KW-0808">Transferase</keyword>
<feature type="signal peptide" evidence="1">
    <location>
        <begin position="1"/>
        <end position="25"/>
    </location>
</feature>
<feature type="chain" id="PRO_5046186250" evidence="1">
    <location>
        <begin position="26"/>
        <end position="153"/>
    </location>
</feature>
<reference evidence="2 3" key="1">
    <citation type="submission" date="2020-08" db="EMBL/GenBank/DDBJ databases">
        <title>Genomic Encyclopedia of Type Strains, Phase IV (KMG-V): Genome sequencing to study the core and pangenomes of soil and plant-associated prokaryotes.</title>
        <authorList>
            <person name="Whitman W."/>
        </authorList>
    </citation>
    <scope>NUCLEOTIDE SEQUENCE [LARGE SCALE GENOMIC DNA]</scope>
    <source>
        <strain evidence="2 3">ANJLi2</strain>
    </source>
</reference>